<keyword evidence="6 14" id="KW-0411">Iron-sulfur</keyword>
<evidence type="ECO:0000256" key="4">
    <source>
        <dbReference type="ARBA" id="ARBA00023002"/>
    </source>
</evidence>
<organism evidence="16 17">
    <name type="scientific">Pollutimonas bauzanensis</name>
    <dbReference type="NCBI Taxonomy" id="658167"/>
    <lineage>
        <taxon>Bacteria</taxon>
        <taxon>Pseudomonadati</taxon>
        <taxon>Pseudomonadota</taxon>
        <taxon>Betaproteobacteria</taxon>
        <taxon>Burkholderiales</taxon>
        <taxon>Alcaligenaceae</taxon>
        <taxon>Pollutimonas</taxon>
    </lineage>
</organism>
<evidence type="ECO:0000256" key="5">
    <source>
        <dbReference type="ARBA" id="ARBA00023004"/>
    </source>
</evidence>
<dbReference type="STRING" id="658167.SAMN04488135_103199"/>
<feature type="binding site" evidence="14">
    <location>
        <position position="204"/>
    </location>
    <ligand>
        <name>[4Fe-4S] cluster</name>
        <dbReference type="ChEBI" id="CHEBI:49883"/>
    </ligand>
</feature>
<feature type="active site" description="Nucleophile; cysteine thiosulfonate intermediate" evidence="14">
    <location>
        <position position="229"/>
    </location>
</feature>
<evidence type="ECO:0000313" key="16">
    <source>
        <dbReference type="EMBL" id="SHH42609.1"/>
    </source>
</evidence>
<dbReference type="SUPFAM" id="SSF52402">
    <property type="entry name" value="Adenine nucleotide alpha hydrolases-like"/>
    <property type="match status" value="1"/>
</dbReference>
<evidence type="ECO:0000256" key="8">
    <source>
        <dbReference type="ARBA" id="ARBA00024327"/>
    </source>
</evidence>
<dbReference type="PIRSF" id="PIRSF000857">
    <property type="entry name" value="PAPS_reductase"/>
    <property type="match status" value="1"/>
</dbReference>
<evidence type="ECO:0000313" key="17">
    <source>
        <dbReference type="Proteomes" id="UP000184226"/>
    </source>
</evidence>
<evidence type="ECO:0000256" key="12">
    <source>
        <dbReference type="ARBA" id="ARBA00032041"/>
    </source>
</evidence>
<protein>
    <recommendedName>
        <fullName evidence="10 14">Adenosine 5'-phosphosulfate reductase</fullName>
        <shortName evidence="14">APS reductase</shortName>
        <ecNumber evidence="9 14">1.8.4.10</ecNumber>
    </recommendedName>
    <alternativeName>
        <fullName evidence="12 14">5'-adenylylsulfate reductase</fullName>
    </alternativeName>
    <alternativeName>
        <fullName evidence="11 14">Thioredoxin-dependent 5'-adenylylsulfate reductase</fullName>
    </alternativeName>
</protein>
<dbReference type="InterPro" id="IPR014729">
    <property type="entry name" value="Rossmann-like_a/b/a_fold"/>
</dbReference>
<evidence type="ECO:0000256" key="7">
    <source>
        <dbReference type="ARBA" id="ARBA00024298"/>
    </source>
</evidence>
<evidence type="ECO:0000259" key="15">
    <source>
        <dbReference type="Pfam" id="PF01507"/>
    </source>
</evidence>
<dbReference type="NCBIfam" id="TIGR02055">
    <property type="entry name" value="APS_reductase"/>
    <property type="match status" value="1"/>
</dbReference>
<dbReference type="EC" id="1.8.4.10" evidence="9 14"/>
<dbReference type="GO" id="GO:0019379">
    <property type="term" value="P:sulfate assimilation, phosphoadenylyl sulfate reduction by phosphoadenylyl-sulfate reductase (thioredoxin)"/>
    <property type="evidence" value="ECO:0007669"/>
    <property type="project" value="UniProtKB-UniRule"/>
</dbReference>
<dbReference type="GO" id="GO:0070814">
    <property type="term" value="P:hydrogen sulfide biosynthetic process"/>
    <property type="evidence" value="ECO:0007669"/>
    <property type="project" value="UniProtKB-UniRule"/>
</dbReference>
<dbReference type="NCBIfam" id="TIGR00434">
    <property type="entry name" value="cysH"/>
    <property type="match status" value="1"/>
</dbReference>
<feature type="binding site" evidence="14">
    <location>
        <position position="201"/>
    </location>
    <ligand>
        <name>[4Fe-4S] cluster</name>
        <dbReference type="ChEBI" id="CHEBI:49883"/>
    </ligand>
</feature>
<dbReference type="RefSeq" id="WP_143160906.1">
    <property type="nucleotide sequence ID" value="NZ_FQXE01000003.1"/>
</dbReference>
<dbReference type="NCBIfam" id="NF002537">
    <property type="entry name" value="PRK02090.1"/>
    <property type="match status" value="1"/>
</dbReference>
<dbReference type="InterPro" id="IPR011798">
    <property type="entry name" value="APS_reductase"/>
</dbReference>
<comment type="cofactor">
    <cofactor evidence="14">
        <name>[4Fe-4S] cluster</name>
        <dbReference type="ChEBI" id="CHEBI:49883"/>
    </cofactor>
    <text evidence="14">Binds 1 [4Fe-4S] cluster per subunit.</text>
</comment>
<dbReference type="AlphaFoldDB" id="A0A1M5SVU0"/>
<dbReference type="GO" id="GO:0043866">
    <property type="term" value="F:adenylyl-sulfate reductase (thioredoxin) activity"/>
    <property type="evidence" value="ECO:0007669"/>
    <property type="project" value="UniProtKB-EC"/>
</dbReference>
<proteinExistence type="inferred from homology"/>
<reference evidence="16 17" key="1">
    <citation type="submission" date="2016-11" db="EMBL/GenBank/DDBJ databases">
        <authorList>
            <person name="Jaros S."/>
            <person name="Januszkiewicz K."/>
            <person name="Wedrychowicz H."/>
        </authorList>
    </citation>
    <scope>NUCLEOTIDE SEQUENCE [LARGE SCALE GENOMIC DNA]</scope>
    <source>
        <strain evidence="16 17">CGMCC 1.10190</strain>
    </source>
</reference>
<dbReference type="InterPro" id="IPR004511">
    <property type="entry name" value="PAPS/APS_Rdtase"/>
</dbReference>
<sequence>MTAILSSLDSSTEQLWASLRQALARIGAQHPDAVFASSFGAEDMLLSHAIFSGGLPIQVFTLDTGRLPAETLGMITVVEQRYGVAVRVVSPDAAAVRAHVAEHGEFGFYESVDLRKACCALRKVEPLRAALRGHSAWLTGQRREQSLTRTELPEAEYDPVFGLQKYNPLAAWSDKQVWEVIRALDIPYNPLHDQGYPSIGCDPCTRAIRPGEDLRAGRWWWEQKLSKECGLHAGNLQDSKG</sequence>
<dbReference type="GO" id="GO:0004604">
    <property type="term" value="F:phosphoadenylyl-sulfate reductase (thioredoxin) activity"/>
    <property type="evidence" value="ECO:0007669"/>
    <property type="project" value="UniProtKB-UniRule"/>
</dbReference>
<dbReference type="GO" id="GO:0005737">
    <property type="term" value="C:cytoplasm"/>
    <property type="evidence" value="ECO:0007669"/>
    <property type="project" value="UniProtKB-SubCell"/>
</dbReference>
<evidence type="ECO:0000256" key="11">
    <source>
        <dbReference type="ARBA" id="ARBA00030894"/>
    </source>
</evidence>
<dbReference type="PANTHER" id="PTHR46482">
    <property type="entry name" value="5'-ADENYLYLSULFATE REDUCTASE 3, CHLOROPLASTIC"/>
    <property type="match status" value="1"/>
</dbReference>
<comment type="catalytic activity">
    <reaction evidence="13 14">
        <text>[thioredoxin]-disulfide + sulfite + AMP + 2 H(+) = adenosine 5'-phosphosulfate + [thioredoxin]-dithiol</text>
        <dbReference type="Rhea" id="RHEA:21976"/>
        <dbReference type="Rhea" id="RHEA-COMP:10698"/>
        <dbReference type="Rhea" id="RHEA-COMP:10700"/>
        <dbReference type="ChEBI" id="CHEBI:15378"/>
        <dbReference type="ChEBI" id="CHEBI:17359"/>
        <dbReference type="ChEBI" id="CHEBI:29950"/>
        <dbReference type="ChEBI" id="CHEBI:50058"/>
        <dbReference type="ChEBI" id="CHEBI:58243"/>
        <dbReference type="ChEBI" id="CHEBI:456215"/>
        <dbReference type="EC" id="1.8.4.10"/>
    </reaction>
</comment>
<dbReference type="PANTHER" id="PTHR46482:SF9">
    <property type="entry name" value="5'-ADENYLYLSULFATE REDUCTASE 1, CHLOROPLASTIC"/>
    <property type="match status" value="1"/>
</dbReference>
<dbReference type="HAMAP" id="MF_00063">
    <property type="entry name" value="CysH"/>
    <property type="match status" value="1"/>
</dbReference>
<dbReference type="GO" id="GO:0019344">
    <property type="term" value="P:cysteine biosynthetic process"/>
    <property type="evidence" value="ECO:0007669"/>
    <property type="project" value="InterPro"/>
</dbReference>
<dbReference type="GO" id="GO:0046872">
    <property type="term" value="F:metal ion binding"/>
    <property type="evidence" value="ECO:0007669"/>
    <property type="project" value="UniProtKB-KW"/>
</dbReference>
<comment type="function">
    <text evidence="7 14">Catalyzes the formation of sulfite from adenosine 5'-phosphosulfate (APS) using thioredoxin as an electron donor.</text>
</comment>
<comment type="subcellular location">
    <subcellularLocation>
        <location evidence="14">Cytoplasm</location>
    </subcellularLocation>
</comment>
<comment type="similarity">
    <text evidence="1 14">Belongs to the PAPS reductase family. CysH subfamily.</text>
</comment>
<feature type="binding site" evidence="14">
    <location>
        <position position="118"/>
    </location>
    <ligand>
        <name>[4Fe-4S] cluster</name>
        <dbReference type="ChEBI" id="CHEBI:49883"/>
    </ligand>
</feature>
<keyword evidence="4 14" id="KW-0560">Oxidoreductase</keyword>
<name>A0A1M5SVU0_9BURK</name>
<evidence type="ECO:0000256" key="1">
    <source>
        <dbReference type="ARBA" id="ARBA00009732"/>
    </source>
</evidence>
<feature type="domain" description="Phosphoadenosine phosphosulphate reductase" evidence="15">
    <location>
        <begin position="33"/>
        <end position="207"/>
    </location>
</feature>
<dbReference type="InterPro" id="IPR002500">
    <property type="entry name" value="PAPS_reduct_dom"/>
</dbReference>
<dbReference type="GO" id="GO:0051539">
    <property type="term" value="F:4 iron, 4 sulfur cluster binding"/>
    <property type="evidence" value="ECO:0007669"/>
    <property type="project" value="UniProtKB-UniRule"/>
</dbReference>
<keyword evidence="17" id="KW-1185">Reference proteome</keyword>
<dbReference type="Gene3D" id="3.40.50.620">
    <property type="entry name" value="HUPs"/>
    <property type="match status" value="1"/>
</dbReference>
<keyword evidence="2 14" id="KW-0963">Cytoplasm</keyword>
<dbReference type="OrthoDB" id="9794018at2"/>
<keyword evidence="5 14" id="KW-0408">Iron</keyword>
<dbReference type="CDD" id="cd23945">
    <property type="entry name" value="PAPS_reductase"/>
    <property type="match status" value="1"/>
</dbReference>
<dbReference type="Proteomes" id="UP000184226">
    <property type="component" value="Unassembled WGS sequence"/>
</dbReference>
<evidence type="ECO:0000256" key="2">
    <source>
        <dbReference type="ARBA" id="ARBA00022490"/>
    </source>
</evidence>
<evidence type="ECO:0000256" key="14">
    <source>
        <dbReference type="HAMAP-Rule" id="MF_00063"/>
    </source>
</evidence>
<gene>
    <name evidence="14" type="primary">cysH</name>
    <name evidence="16" type="ORF">SAMN04488135_103199</name>
</gene>
<keyword evidence="3 14" id="KW-0479">Metal-binding</keyword>
<evidence type="ECO:0000256" key="10">
    <source>
        <dbReference type="ARBA" id="ARBA00029514"/>
    </source>
</evidence>
<dbReference type="Pfam" id="PF01507">
    <property type="entry name" value="PAPS_reduct"/>
    <property type="match status" value="1"/>
</dbReference>
<feature type="binding site" evidence="14">
    <location>
        <position position="119"/>
    </location>
    <ligand>
        <name>[4Fe-4S] cluster</name>
        <dbReference type="ChEBI" id="CHEBI:49883"/>
    </ligand>
</feature>
<evidence type="ECO:0000256" key="9">
    <source>
        <dbReference type="ARBA" id="ARBA00024386"/>
    </source>
</evidence>
<evidence type="ECO:0000256" key="6">
    <source>
        <dbReference type="ARBA" id="ARBA00023014"/>
    </source>
</evidence>
<comment type="pathway">
    <text evidence="8 14">Sulfur metabolism; hydrogen sulfide biosynthesis; sulfite from sulfate.</text>
</comment>
<dbReference type="EMBL" id="FQXE01000003">
    <property type="protein sequence ID" value="SHH42609.1"/>
    <property type="molecule type" value="Genomic_DNA"/>
</dbReference>
<evidence type="ECO:0000256" key="13">
    <source>
        <dbReference type="ARBA" id="ARBA00048441"/>
    </source>
</evidence>
<evidence type="ECO:0000256" key="3">
    <source>
        <dbReference type="ARBA" id="ARBA00022723"/>
    </source>
</evidence>
<accession>A0A1M5SVU0</accession>